<protein>
    <submittedName>
        <fullName evidence="1">Uncharacterized protein</fullName>
    </submittedName>
</protein>
<evidence type="ECO:0000313" key="2">
    <source>
        <dbReference type="Proteomes" id="UP000265520"/>
    </source>
</evidence>
<dbReference type="Proteomes" id="UP000265520">
    <property type="component" value="Unassembled WGS sequence"/>
</dbReference>
<feature type="non-terminal residue" evidence="1">
    <location>
        <position position="54"/>
    </location>
</feature>
<evidence type="ECO:0000313" key="1">
    <source>
        <dbReference type="EMBL" id="MCI72747.1"/>
    </source>
</evidence>
<dbReference type="AlphaFoldDB" id="A0A392UJ14"/>
<organism evidence="1 2">
    <name type="scientific">Trifolium medium</name>
    <dbReference type="NCBI Taxonomy" id="97028"/>
    <lineage>
        <taxon>Eukaryota</taxon>
        <taxon>Viridiplantae</taxon>
        <taxon>Streptophyta</taxon>
        <taxon>Embryophyta</taxon>
        <taxon>Tracheophyta</taxon>
        <taxon>Spermatophyta</taxon>
        <taxon>Magnoliopsida</taxon>
        <taxon>eudicotyledons</taxon>
        <taxon>Gunneridae</taxon>
        <taxon>Pentapetalae</taxon>
        <taxon>rosids</taxon>
        <taxon>fabids</taxon>
        <taxon>Fabales</taxon>
        <taxon>Fabaceae</taxon>
        <taxon>Papilionoideae</taxon>
        <taxon>50 kb inversion clade</taxon>
        <taxon>NPAAA clade</taxon>
        <taxon>Hologalegina</taxon>
        <taxon>IRL clade</taxon>
        <taxon>Trifolieae</taxon>
        <taxon>Trifolium</taxon>
    </lineage>
</organism>
<comment type="caution">
    <text evidence="1">The sequence shown here is derived from an EMBL/GenBank/DDBJ whole genome shotgun (WGS) entry which is preliminary data.</text>
</comment>
<accession>A0A392UJ14</accession>
<sequence>MSVSSPRFGILLCVSAVHKFTQPLRFHSPSVMISLSTSRSHHRRSRFRGDALLL</sequence>
<keyword evidence="2" id="KW-1185">Reference proteome</keyword>
<dbReference type="EMBL" id="LXQA010824523">
    <property type="protein sequence ID" value="MCI72747.1"/>
    <property type="molecule type" value="Genomic_DNA"/>
</dbReference>
<proteinExistence type="predicted"/>
<name>A0A392UJ14_9FABA</name>
<reference evidence="1 2" key="1">
    <citation type="journal article" date="2018" name="Front. Plant Sci.">
        <title>Red Clover (Trifolium pratense) and Zigzag Clover (T. medium) - A Picture of Genomic Similarities and Differences.</title>
        <authorList>
            <person name="Dluhosova J."/>
            <person name="Istvanek J."/>
            <person name="Nedelnik J."/>
            <person name="Repkova J."/>
        </authorList>
    </citation>
    <scope>NUCLEOTIDE SEQUENCE [LARGE SCALE GENOMIC DNA]</scope>
    <source>
        <strain evidence="2">cv. 10/8</strain>
        <tissue evidence="1">Leaf</tissue>
    </source>
</reference>